<dbReference type="InterPro" id="IPR013691">
    <property type="entry name" value="MeTrfase_14"/>
</dbReference>
<feature type="domain" description="C-methyltransferase" evidence="2">
    <location>
        <begin position="257"/>
        <end position="412"/>
    </location>
</feature>
<gene>
    <name evidence="3" type="ORF">COU11_01385</name>
</gene>
<organism evidence="3 4">
    <name type="scientific">Candidatus Harrisonbacteria bacterium CG10_big_fil_rev_8_21_14_0_10_49_15</name>
    <dbReference type="NCBI Taxonomy" id="1974587"/>
    <lineage>
        <taxon>Bacteria</taxon>
        <taxon>Candidatus Harrisoniibacteriota</taxon>
    </lineage>
</organism>
<sequence>MSENNVKNIVCEPGRLIKNCRVCDSENLELAIDLGFQPWGNHFLKKEEVGKEPFYPLRVIFCHDCRTPQLDYTVPKETMFAEHTYLSGITKSLSEHFRKVAEEVDKRFFADVKEKSVLDLGSNDGTQLKHFQALGYDVLGIDSATEPARVANEAGVPTVHAFFNLETAKKLEKNFDVINAAGFFFHLEELHSVCEGIKEVLAEKGVFVVQFLYTKKILENMAFDQIYHEHLLYYNLKNVETLLNRHGLSTFDAYLTPAHGGSMVAYVTHKGSRDRSAALEEYVAQEEADKSNELETYVEFAKKLEAMKEENLAYLRKAKADGKRVIGMGAPVKGNTLLNYFGIGRDLLECLVEKNESRRGLYSPGSHLEILIEKELPTPPDVYYVLAWNFKKEILANNQELIAKGVEFYFPVNPN</sequence>
<dbReference type="GO" id="GO:0032259">
    <property type="term" value="P:methylation"/>
    <property type="evidence" value="ECO:0007669"/>
    <property type="project" value="UniProtKB-KW"/>
</dbReference>
<evidence type="ECO:0000259" key="2">
    <source>
        <dbReference type="Pfam" id="PF08484"/>
    </source>
</evidence>
<dbReference type="PANTHER" id="PTHR43861:SF5">
    <property type="entry name" value="BLL5978 PROTEIN"/>
    <property type="match status" value="1"/>
</dbReference>
<dbReference type="Pfam" id="PF08484">
    <property type="entry name" value="Methyltransf_14"/>
    <property type="match status" value="1"/>
</dbReference>
<dbReference type="PANTHER" id="PTHR43861">
    <property type="entry name" value="TRANS-ACONITATE 2-METHYLTRANSFERASE-RELATED"/>
    <property type="match status" value="1"/>
</dbReference>
<dbReference type="InterPro" id="IPR013630">
    <property type="entry name" value="Methyltransf_Zn-bd_dom_put"/>
</dbReference>
<comment type="caution">
    <text evidence="3">The sequence shown here is derived from an EMBL/GenBank/DDBJ whole genome shotgun (WGS) entry which is preliminary data.</text>
</comment>
<protein>
    <submittedName>
        <fullName evidence="3">Methyltransferase</fullName>
    </submittedName>
</protein>
<dbReference type="Gene3D" id="6.20.50.110">
    <property type="entry name" value="Methyltransferase, zinc-binding domain"/>
    <property type="match status" value="1"/>
</dbReference>
<dbReference type="Proteomes" id="UP000229526">
    <property type="component" value="Unassembled WGS sequence"/>
</dbReference>
<dbReference type="Pfam" id="PF13489">
    <property type="entry name" value="Methyltransf_23"/>
    <property type="match status" value="1"/>
</dbReference>
<name>A0A2H0ULJ7_9BACT</name>
<dbReference type="GO" id="GO:0008168">
    <property type="term" value="F:methyltransferase activity"/>
    <property type="evidence" value="ECO:0007669"/>
    <property type="project" value="UniProtKB-KW"/>
</dbReference>
<evidence type="ECO:0000259" key="1">
    <source>
        <dbReference type="Pfam" id="PF08421"/>
    </source>
</evidence>
<dbReference type="InterPro" id="IPR038576">
    <property type="entry name" value="Methyltransf_Zn-bd_dom_put_sf"/>
</dbReference>
<reference evidence="4" key="1">
    <citation type="submission" date="2017-09" db="EMBL/GenBank/DDBJ databases">
        <title>Depth-based differentiation of microbial function through sediment-hosted aquifers and enrichment of novel symbionts in the deep terrestrial subsurface.</title>
        <authorList>
            <person name="Probst A.J."/>
            <person name="Ladd B."/>
            <person name="Jarett J.K."/>
            <person name="Geller-Mcgrath D.E."/>
            <person name="Sieber C.M.K."/>
            <person name="Emerson J.B."/>
            <person name="Anantharaman K."/>
            <person name="Thomas B.C."/>
            <person name="Malmstrom R."/>
            <person name="Stieglmeier M."/>
            <person name="Klingl A."/>
            <person name="Woyke T."/>
            <person name="Ryan C.M."/>
            <person name="Banfield J.F."/>
        </authorList>
    </citation>
    <scope>NUCLEOTIDE SEQUENCE [LARGE SCALE GENOMIC DNA]</scope>
</reference>
<keyword evidence="3" id="KW-0808">Transferase</keyword>
<proteinExistence type="predicted"/>
<accession>A0A2H0ULJ7</accession>
<keyword evidence="3" id="KW-0489">Methyltransferase</keyword>
<dbReference type="SUPFAM" id="SSF53335">
    <property type="entry name" value="S-adenosyl-L-methionine-dependent methyltransferases"/>
    <property type="match status" value="1"/>
</dbReference>
<evidence type="ECO:0000313" key="3">
    <source>
        <dbReference type="EMBL" id="PIR87263.1"/>
    </source>
</evidence>
<evidence type="ECO:0000313" key="4">
    <source>
        <dbReference type="Proteomes" id="UP000229526"/>
    </source>
</evidence>
<dbReference type="Gene3D" id="3.40.50.150">
    <property type="entry name" value="Vaccinia Virus protein VP39"/>
    <property type="match status" value="1"/>
</dbReference>
<dbReference type="Gene3D" id="3.40.50.720">
    <property type="entry name" value="NAD(P)-binding Rossmann-like Domain"/>
    <property type="match status" value="1"/>
</dbReference>
<dbReference type="Pfam" id="PF08421">
    <property type="entry name" value="Methyltransf_13"/>
    <property type="match status" value="1"/>
</dbReference>
<dbReference type="EMBL" id="PFBD01000012">
    <property type="protein sequence ID" value="PIR87263.1"/>
    <property type="molecule type" value="Genomic_DNA"/>
</dbReference>
<dbReference type="AlphaFoldDB" id="A0A2H0ULJ7"/>
<dbReference type="InterPro" id="IPR029063">
    <property type="entry name" value="SAM-dependent_MTases_sf"/>
</dbReference>
<feature type="domain" description="Methyltransferase putative zinc binding" evidence="1">
    <location>
        <begin position="20"/>
        <end position="80"/>
    </location>
</feature>